<reference evidence="2 3" key="1">
    <citation type="submission" date="2020-07" db="EMBL/GenBank/DDBJ databases">
        <title>Sequencing the genomes of 1000 actinobacteria strains.</title>
        <authorList>
            <person name="Klenk H.-P."/>
        </authorList>
    </citation>
    <scope>NUCLEOTIDE SEQUENCE [LARGE SCALE GENOMIC DNA]</scope>
    <source>
        <strain evidence="2 3">DSM 40398</strain>
    </source>
</reference>
<name>A0A7Y9EN66_9ACTN</name>
<accession>A0A7Y9EN66</accession>
<feature type="domain" description="HTH cro/C1-type" evidence="1">
    <location>
        <begin position="18"/>
        <end position="72"/>
    </location>
</feature>
<gene>
    <name evidence="2" type="ORF">BJY14_006714</name>
</gene>
<dbReference type="CDD" id="cd00093">
    <property type="entry name" value="HTH_XRE"/>
    <property type="match status" value="1"/>
</dbReference>
<evidence type="ECO:0000313" key="2">
    <source>
        <dbReference type="EMBL" id="NYD50731.1"/>
    </source>
</evidence>
<organism evidence="2 3">
    <name type="scientific">Actinomadura luteofluorescens</name>
    <dbReference type="NCBI Taxonomy" id="46163"/>
    <lineage>
        <taxon>Bacteria</taxon>
        <taxon>Bacillati</taxon>
        <taxon>Actinomycetota</taxon>
        <taxon>Actinomycetes</taxon>
        <taxon>Streptosporangiales</taxon>
        <taxon>Thermomonosporaceae</taxon>
        <taxon>Actinomadura</taxon>
    </lineage>
</organism>
<dbReference type="Proteomes" id="UP000529783">
    <property type="component" value="Unassembled WGS sequence"/>
</dbReference>
<evidence type="ECO:0000313" key="3">
    <source>
        <dbReference type="Proteomes" id="UP000529783"/>
    </source>
</evidence>
<evidence type="ECO:0000259" key="1">
    <source>
        <dbReference type="PROSITE" id="PS50943"/>
    </source>
</evidence>
<dbReference type="Gene3D" id="1.10.260.40">
    <property type="entry name" value="lambda repressor-like DNA-binding domains"/>
    <property type="match status" value="1"/>
</dbReference>
<dbReference type="EMBL" id="JACCBA010000001">
    <property type="protein sequence ID" value="NYD50731.1"/>
    <property type="molecule type" value="Genomic_DNA"/>
</dbReference>
<sequence length="282" mass="31533">MPSGNAPTVRQRRIGSALRKARDHHNLTVATAARRFGRSQGWMSMVENGLQAIAPEELNDLLDLYEIEHGPLRQSLLHLATHKPGKWERAWEGRISAAALDLASLEEEAAEIRNFESSVVPGLLQTPDYTRKLIAVGPAKHNTKVLIDFRLSRQRVLSHPDPPRYMPIIAEAALRNQVGGDPRILRAQLRHLSEVAQLDHVELRVLPSKVSEYLWLITPYTLISLRPPGRLTVSVGDQLNRSIFIEDEDEVSAHEEIFELLLSATLNRTASLALIDEVASQA</sequence>
<protein>
    <submittedName>
        <fullName evidence="2">Transcriptional regulator with XRE-family HTH domain</fullName>
    </submittedName>
</protein>
<dbReference type="Pfam" id="PF19054">
    <property type="entry name" value="DUF5753"/>
    <property type="match status" value="1"/>
</dbReference>
<comment type="caution">
    <text evidence="2">The sequence shown here is derived from an EMBL/GenBank/DDBJ whole genome shotgun (WGS) entry which is preliminary data.</text>
</comment>
<dbReference type="Pfam" id="PF13560">
    <property type="entry name" value="HTH_31"/>
    <property type="match status" value="1"/>
</dbReference>
<dbReference type="PROSITE" id="PS50943">
    <property type="entry name" value="HTH_CROC1"/>
    <property type="match status" value="1"/>
</dbReference>
<dbReference type="InterPro" id="IPR043917">
    <property type="entry name" value="DUF5753"/>
</dbReference>
<dbReference type="InterPro" id="IPR001387">
    <property type="entry name" value="Cro/C1-type_HTH"/>
</dbReference>
<keyword evidence="3" id="KW-1185">Reference proteome</keyword>
<dbReference type="AlphaFoldDB" id="A0A7Y9EN66"/>
<dbReference type="RefSeq" id="WP_179847242.1">
    <property type="nucleotide sequence ID" value="NZ_JACCBA010000001.1"/>
</dbReference>
<dbReference type="SUPFAM" id="SSF47413">
    <property type="entry name" value="lambda repressor-like DNA-binding domains"/>
    <property type="match status" value="1"/>
</dbReference>
<proteinExistence type="predicted"/>
<dbReference type="GO" id="GO:0003677">
    <property type="term" value="F:DNA binding"/>
    <property type="evidence" value="ECO:0007669"/>
    <property type="project" value="InterPro"/>
</dbReference>
<dbReference type="InterPro" id="IPR010982">
    <property type="entry name" value="Lambda_DNA-bd_dom_sf"/>
</dbReference>